<evidence type="ECO:0000313" key="1">
    <source>
        <dbReference type="EMBL" id="SUY25771.1"/>
    </source>
</evidence>
<sequence>MDKFNLICDENNFLIEEIIFKSQLIYIKASKCIESSVIIKEIETLYIKIKEINDFNCKKIYFLLLVKYIFCFWMML</sequence>
<accession>A0A381ID26</accession>
<gene>
    <name evidence="1" type="ORF">NCTC13307_03134</name>
</gene>
<dbReference type="EMBL" id="UFWD01000001">
    <property type="protein sequence ID" value="SUY25771.1"/>
    <property type="molecule type" value="Genomic_DNA"/>
</dbReference>
<dbReference type="AlphaFoldDB" id="A0A381ID26"/>
<proteinExistence type="predicted"/>
<protein>
    <submittedName>
        <fullName evidence="1">Signaling protein</fullName>
    </submittedName>
</protein>
<organism evidence="1">
    <name type="scientific">Clostridioides difficile</name>
    <name type="common">Peptoclostridium difficile</name>
    <dbReference type="NCBI Taxonomy" id="1496"/>
    <lineage>
        <taxon>Bacteria</taxon>
        <taxon>Bacillati</taxon>
        <taxon>Bacillota</taxon>
        <taxon>Clostridia</taxon>
        <taxon>Peptostreptococcales</taxon>
        <taxon>Peptostreptococcaceae</taxon>
        <taxon>Clostridioides</taxon>
    </lineage>
</organism>
<name>A0A381ID26_CLODI</name>
<reference evidence="1" key="1">
    <citation type="submission" date="2018-06" db="EMBL/GenBank/DDBJ databases">
        <authorList>
            <consortium name="Pathogen Informatics"/>
            <person name="Doyle S."/>
        </authorList>
    </citation>
    <scope>NUCLEOTIDE SEQUENCE</scope>
    <source>
        <strain evidence="1">NCTC13307</strain>
    </source>
</reference>